<dbReference type="InterPro" id="IPR001910">
    <property type="entry name" value="Inosine/uridine_hydrolase_dom"/>
</dbReference>
<dbReference type="InterPro" id="IPR036452">
    <property type="entry name" value="Ribo_hydro-like"/>
</dbReference>
<organism evidence="4 5">
    <name type="scientific">Paenibacillus abyssi</name>
    <dbReference type="NCBI Taxonomy" id="1340531"/>
    <lineage>
        <taxon>Bacteria</taxon>
        <taxon>Bacillati</taxon>
        <taxon>Bacillota</taxon>
        <taxon>Bacilli</taxon>
        <taxon>Bacillales</taxon>
        <taxon>Paenibacillaceae</taxon>
        <taxon>Paenibacillus</taxon>
    </lineage>
</organism>
<evidence type="ECO:0000256" key="2">
    <source>
        <dbReference type="ARBA" id="ARBA00023295"/>
    </source>
</evidence>
<keyword evidence="5" id="KW-1185">Reference proteome</keyword>
<dbReference type="GO" id="GO:0006152">
    <property type="term" value="P:purine nucleoside catabolic process"/>
    <property type="evidence" value="ECO:0007669"/>
    <property type="project" value="TreeGrafter"/>
</dbReference>
<dbReference type="PANTHER" id="PTHR12304">
    <property type="entry name" value="INOSINE-URIDINE PREFERRING NUCLEOSIDE HYDROLASE"/>
    <property type="match status" value="1"/>
</dbReference>
<dbReference type="Pfam" id="PF01156">
    <property type="entry name" value="IU_nuc_hydro"/>
    <property type="match status" value="1"/>
</dbReference>
<dbReference type="PANTHER" id="PTHR12304:SF4">
    <property type="entry name" value="URIDINE NUCLEOSIDASE"/>
    <property type="match status" value="1"/>
</dbReference>
<dbReference type="EMBL" id="BMGR01000002">
    <property type="protein sequence ID" value="GGF93568.1"/>
    <property type="molecule type" value="Genomic_DNA"/>
</dbReference>
<sequence>MAKQKIIIDTDIGTYYDDAFAVLYGVQSPEVEVLAVTTCYGDVDVRSRIAKKILRVAGREDIPVCSGVGQPMDEYALMFGFEGENILTEADWKDDSLKPSDIHAVDMIIEQVMKYPNEVTLITLGTVSNVAHAIMKEPKIVDKVKELIIMGGVIVPIVDEKGVTRSPIEEYNLNNDTKAAKIVVESGMNITLVPIDVTLKVPLTDEQVDRINTTDTPIAKLVSDILAVWPPQEKQIYLTVGIPTEHTGLWLHDPLTIAVAFDRTFITETRLHVALEFAQTLVPRDLLIRNDILRTIPKKLPFNMNVAIDVDHKRFTEQFTDRICKK</sequence>
<evidence type="ECO:0000313" key="5">
    <source>
        <dbReference type="Proteomes" id="UP000644756"/>
    </source>
</evidence>
<dbReference type="RefSeq" id="WP_188529356.1">
    <property type="nucleotide sequence ID" value="NZ_BMGR01000002.1"/>
</dbReference>
<proteinExistence type="predicted"/>
<protein>
    <submittedName>
        <fullName evidence="4">Nucleoside hydrolase</fullName>
    </submittedName>
</protein>
<accession>A0A917CN24</accession>
<keyword evidence="2" id="KW-0326">Glycosidase</keyword>
<reference evidence="4" key="1">
    <citation type="journal article" date="2014" name="Int. J. Syst. Evol. Microbiol.">
        <title>Complete genome sequence of Corynebacterium casei LMG S-19264T (=DSM 44701T), isolated from a smear-ripened cheese.</title>
        <authorList>
            <consortium name="US DOE Joint Genome Institute (JGI-PGF)"/>
            <person name="Walter F."/>
            <person name="Albersmeier A."/>
            <person name="Kalinowski J."/>
            <person name="Ruckert C."/>
        </authorList>
    </citation>
    <scope>NUCLEOTIDE SEQUENCE</scope>
    <source>
        <strain evidence="4">CGMCC 1.12987</strain>
    </source>
</reference>
<evidence type="ECO:0000256" key="1">
    <source>
        <dbReference type="ARBA" id="ARBA00022801"/>
    </source>
</evidence>
<gene>
    <name evidence="4" type="ORF">GCM10010916_08660</name>
</gene>
<dbReference type="GO" id="GO:0005829">
    <property type="term" value="C:cytosol"/>
    <property type="evidence" value="ECO:0007669"/>
    <property type="project" value="TreeGrafter"/>
</dbReference>
<comment type="caution">
    <text evidence="4">The sequence shown here is derived from an EMBL/GenBank/DDBJ whole genome shotgun (WGS) entry which is preliminary data.</text>
</comment>
<keyword evidence="1 4" id="KW-0378">Hydrolase</keyword>
<dbReference type="Gene3D" id="3.90.245.10">
    <property type="entry name" value="Ribonucleoside hydrolase-like"/>
    <property type="match status" value="1"/>
</dbReference>
<dbReference type="InterPro" id="IPR023186">
    <property type="entry name" value="IUNH"/>
</dbReference>
<dbReference type="Proteomes" id="UP000644756">
    <property type="component" value="Unassembled WGS sequence"/>
</dbReference>
<feature type="domain" description="Inosine/uridine-preferring nucleoside hydrolase" evidence="3">
    <location>
        <begin position="6"/>
        <end position="316"/>
    </location>
</feature>
<dbReference type="GO" id="GO:0008477">
    <property type="term" value="F:purine nucleosidase activity"/>
    <property type="evidence" value="ECO:0007669"/>
    <property type="project" value="TreeGrafter"/>
</dbReference>
<evidence type="ECO:0000259" key="3">
    <source>
        <dbReference type="Pfam" id="PF01156"/>
    </source>
</evidence>
<evidence type="ECO:0000313" key="4">
    <source>
        <dbReference type="EMBL" id="GGF93568.1"/>
    </source>
</evidence>
<name>A0A917CN24_9BACL</name>
<reference evidence="4" key="2">
    <citation type="submission" date="2020-09" db="EMBL/GenBank/DDBJ databases">
        <authorList>
            <person name="Sun Q."/>
            <person name="Zhou Y."/>
        </authorList>
    </citation>
    <scope>NUCLEOTIDE SEQUENCE</scope>
    <source>
        <strain evidence="4">CGMCC 1.12987</strain>
    </source>
</reference>
<dbReference type="AlphaFoldDB" id="A0A917CN24"/>
<dbReference type="SUPFAM" id="SSF53590">
    <property type="entry name" value="Nucleoside hydrolase"/>
    <property type="match status" value="1"/>
</dbReference>